<evidence type="ECO:0000256" key="3">
    <source>
        <dbReference type="PROSITE-ProRule" id="PRU10007"/>
    </source>
</evidence>
<dbReference type="PANTHER" id="PTHR11699">
    <property type="entry name" value="ALDEHYDE DEHYDROGENASE-RELATED"/>
    <property type="match status" value="1"/>
</dbReference>
<dbReference type="InterPro" id="IPR015590">
    <property type="entry name" value="Aldehyde_DH_dom"/>
</dbReference>
<dbReference type="InterPro" id="IPR016161">
    <property type="entry name" value="Ald_DH/histidinol_DH"/>
</dbReference>
<reference evidence="7 8" key="1">
    <citation type="submission" date="2021-04" db="EMBL/GenBank/DDBJ databases">
        <title>Characterization of the biosynthetic gene cluster of new lipopeptides with antitumor activity in the genome of the marine Streptomyces PHM034.</title>
        <authorList>
            <person name="Ceniceros A."/>
            <person name="Canedo L."/>
            <person name="Mendez C."/>
            <person name="Olano C."/>
            <person name="Schleissner C."/>
            <person name="Cuevas C."/>
            <person name="De La Calle F."/>
            <person name="Salas J.A."/>
        </authorList>
    </citation>
    <scope>NUCLEOTIDE SEQUENCE [LARGE SCALE GENOMIC DNA]</scope>
    <source>
        <strain evidence="7 8">PHM034</strain>
    </source>
</reference>
<sequence>MRGAADIDLAVEAAERAMRSAAWRRMTPATRQKLLWNLADLLEQHAEEFAELEVRNQGQPIWLARDLNVQGSVESLRYYAGWATKIEGTTATLSVPDERPEGEFGPAFHGYGVRQPVGVVGLITPWNMPLLMAAQKLAPALAAGCAVVLKPAEETPLSALRLGELVCEAGFPPGVVNIVPGLGHEAGAALVAHPKVRKISFTGSTEVGKKIVEASAGDLKRVSLELGGKSPVIVFDDADLDRAAETTAFSIFVNAGQMCFAGSRLLVQRTVLDELSSKVVDAAQEWTVGHGLLESTRLGPLISEKQRARVLEYVEGGVVDGAEVLAGGRPVDREGFYFEPTVCVASDPSVRIAREEIFGPVLVLTPFDTVEEALEIANGTPYGLAATVWTKDVSRAHRVAAELDAGFVWVNTNLSFDDTLPFGGFKQSGLGVNRGSRASRSSWSGSPSCSVYDPTVDDPRRPGRSGWRGPLWLLGPGPTTRQRRHDDGHACA</sequence>
<dbReference type="FunFam" id="3.40.605.10:FF:000007">
    <property type="entry name" value="NAD/NADP-dependent betaine aldehyde dehydrogenase"/>
    <property type="match status" value="1"/>
</dbReference>
<evidence type="ECO:0000313" key="7">
    <source>
        <dbReference type="EMBL" id="MBR8642119.1"/>
    </source>
</evidence>
<feature type="active site" evidence="3">
    <location>
        <position position="225"/>
    </location>
</feature>
<evidence type="ECO:0000259" key="6">
    <source>
        <dbReference type="Pfam" id="PF00171"/>
    </source>
</evidence>
<dbReference type="PROSITE" id="PS00687">
    <property type="entry name" value="ALDEHYDE_DEHYDR_GLU"/>
    <property type="match status" value="1"/>
</dbReference>
<keyword evidence="8" id="KW-1185">Reference proteome</keyword>
<dbReference type="Proteomes" id="UP000682308">
    <property type="component" value="Unassembled WGS sequence"/>
</dbReference>
<dbReference type="GO" id="GO:0016620">
    <property type="term" value="F:oxidoreductase activity, acting on the aldehyde or oxo group of donors, NAD or NADP as acceptor"/>
    <property type="evidence" value="ECO:0007669"/>
    <property type="project" value="InterPro"/>
</dbReference>
<dbReference type="EMBL" id="JAGTPG010000002">
    <property type="protein sequence ID" value="MBR8642119.1"/>
    <property type="molecule type" value="Genomic_DNA"/>
</dbReference>
<name>A0A941J7R0_9ACTN</name>
<gene>
    <name evidence="7" type="ORF">KEF29_29370</name>
</gene>
<dbReference type="Gene3D" id="3.40.309.10">
    <property type="entry name" value="Aldehyde Dehydrogenase, Chain A, domain 2"/>
    <property type="match status" value="1"/>
</dbReference>
<dbReference type="Gene3D" id="3.40.605.10">
    <property type="entry name" value="Aldehyde Dehydrogenase, Chain A, domain 1"/>
    <property type="match status" value="1"/>
</dbReference>
<dbReference type="Pfam" id="PF00171">
    <property type="entry name" value="Aldedh"/>
    <property type="match status" value="1"/>
</dbReference>
<dbReference type="AlphaFoldDB" id="A0A941J7R0"/>
<feature type="region of interest" description="Disordered" evidence="5">
    <location>
        <begin position="436"/>
        <end position="492"/>
    </location>
</feature>
<dbReference type="InterPro" id="IPR016162">
    <property type="entry name" value="Ald_DH_N"/>
</dbReference>
<dbReference type="FunFam" id="3.40.309.10:FF:000012">
    <property type="entry name" value="Betaine aldehyde dehydrogenase"/>
    <property type="match status" value="1"/>
</dbReference>
<evidence type="ECO:0000313" key="8">
    <source>
        <dbReference type="Proteomes" id="UP000682308"/>
    </source>
</evidence>
<organism evidence="7 8">
    <name type="scientific">Streptomyces tuirus</name>
    <dbReference type="NCBI Taxonomy" id="68278"/>
    <lineage>
        <taxon>Bacteria</taxon>
        <taxon>Bacillati</taxon>
        <taxon>Actinomycetota</taxon>
        <taxon>Actinomycetes</taxon>
        <taxon>Kitasatosporales</taxon>
        <taxon>Streptomycetaceae</taxon>
        <taxon>Streptomyces</taxon>
    </lineage>
</organism>
<comment type="caution">
    <text evidence="7">The sequence shown here is derived from an EMBL/GenBank/DDBJ whole genome shotgun (WGS) entry which is preliminary data.</text>
</comment>
<feature type="compositionally biased region" description="Low complexity" evidence="5">
    <location>
        <begin position="436"/>
        <end position="450"/>
    </location>
</feature>
<evidence type="ECO:0000256" key="5">
    <source>
        <dbReference type="SAM" id="MobiDB-lite"/>
    </source>
</evidence>
<evidence type="ECO:0000256" key="1">
    <source>
        <dbReference type="ARBA" id="ARBA00009986"/>
    </source>
</evidence>
<feature type="compositionally biased region" description="Low complexity" evidence="5">
    <location>
        <begin position="464"/>
        <end position="480"/>
    </location>
</feature>
<proteinExistence type="inferred from homology"/>
<accession>A0A941J7R0</accession>
<protein>
    <submittedName>
        <fullName evidence="7">Aldehyde dehydrogenase family protein</fullName>
    </submittedName>
</protein>
<keyword evidence="2 4" id="KW-0560">Oxidoreductase</keyword>
<dbReference type="InterPro" id="IPR029510">
    <property type="entry name" value="Ald_DH_CS_GLU"/>
</dbReference>
<dbReference type="InterPro" id="IPR016163">
    <property type="entry name" value="Ald_DH_C"/>
</dbReference>
<evidence type="ECO:0000256" key="4">
    <source>
        <dbReference type="RuleBase" id="RU003345"/>
    </source>
</evidence>
<dbReference type="SUPFAM" id="SSF53720">
    <property type="entry name" value="ALDH-like"/>
    <property type="match status" value="1"/>
</dbReference>
<comment type="similarity">
    <text evidence="1 4">Belongs to the aldehyde dehydrogenase family.</text>
</comment>
<evidence type="ECO:0000256" key="2">
    <source>
        <dbReference type="ARBA" id="ARBA00023002"/>
    </source>
</evidence>
<feature type="domain" description="Aldehyde dehydrogenase" evidence="6">
    <location>
        <begin position="3"/>
        <end position="437"/>
    </location>
</feature>